<dbReference type="InterPro" id="IPR036390">
    <property type="entry name" value="WH_DNA-bd_sf"/>
</dbReference>
<dbReference type="PANTHER" id="PTHR33164:SF106">
    <property type="entry name" value="TRANSCRIPTIONAL REGULATORY PROTEIN"/>
    <property type="match status" value="1"/>
</dbReference>
<gene>
    <name evidence="3" type="ORF">RFN28_17800</name>
</gene>
<dbReference type="InterPro" id="IPR039422">
    <property type="entry name" value="MarR/SlyA-like"/>
</dbReference>
<dbReference type="EMBL" id="JAVIIW010000020">
    <property type="protein sequence ID" value="MDX8480304.1"/>
    <property type="molecule type" value="Genomic_DNA"/>
</dbReference>
<dbReference type="PANTHER" id="PTHR33164">
    <property type="entry name" value="TRANSCRIPTIONAL REGULATOR, MARR FAMILY"/>
    <property type="match status" value="1"/>
</dbReference>
<dbReference type="SUPFAM" id="SSF46785">
    <property type="entry name" value="Winged helix' DNA-binding domain"/>
    <property type="match status" value="1"/>
</dbReference>
<keyword evidence="4" id="KW-1185">Reference proteome</keyword>
<reference evidence="3 4" key="1">
    <citation type="submission" date="2023-08" db="EMBL/GenBank/DDBJ databases">
        <title>Implementing the SeqCode for naming new Mesorhizobium species isolated from Vachellia karroo root nodules.</title>
        <authorList>
            <person name="Van Lill M."/>
        </authorList>
    </citation>
    <scope>NUCLEOTIDE SEQUENCE [LARGE SCALE GENOMIC DNA]</scope>
    <source>
        <strain evidence="3 4">VK24D</strain>
    </source>
</reference>
<dbReference type="Gene3D" id="1.10.10.10">
    <property type="entry name" value="Winged helix-like DNA-binding domain superfamily/Winged helix DNA-binding domain"/>
    <property type="match status" value="1"/>
</dbReference>
<feature type="region of interest" description="Disordered" evidence="1">
    <location>
        <begin position="158"/>
        <end position="177"/>
    </location>
</feature>
<feature type="domain" description="HTH marR-type" evidence="2">
    <location>
        <begin position="11"/>
        <end position="146"/>
    </location>
</feature>
<dbReference type="RefSeq" id="WP_320288608.1">
    <property type="nucleotide sequence ID" value="NZ_JAVIIW010000020.1"/>
</dbReference>
<sequence>MIESKASSTDRAEMTKAIGLAVMRWQDATQAYDEAVGARLGLIAAERHCLGLLHGGPQSAGAVAAATGLTPAAVTALIDRLEARGLVTRTRSLEDRRKVVIEATELTRELSERYYGPIAREGEKVFAKFSDAELAAVLRFINAALDLQGEQLARLKAEPAATGRYPGDKSVDGGSSE</sequence>
<comment type="caution">
    <text evidence="3">The sequence shown here is derived from an EMBL/GenBank/DDBJ whole genome shotgun (WGS) entry which is preliminary data.</text>
</comment>
<dbReference type="SMART" id="SM00347">
    <property type="entry name" value="HTH_MARR"/>
    <property type="match status" value="1"/>
</dbReference>
<dbReference type="Pfam" id="PF12802">
    <property type="entry name" value="MarR_2"/>
    <property type="match status" value="1"/>
</dbReference>
<evidence type="ECO:0000259" key="2">
    <source>
        <dbReference type="PROSITE" id="PS50995"/>
    </source>
</evidence>
<dbReference type="InterPro" id="IPR000835">
    <property type="entry name" value="HTH_MarR-typ"/>
</dbReference>
<dbReference type="InterPro" id="IPR036388">
    <property type="entry name" value="WH-like_DNA-bd_sf"/>
</dbReference>
<evidence type="ECO:0000256" key="1">
    <source>
        <dbReference type="SAM" id="MobiDB-lite"/>
    </source>
</evidence>
<evidence type="ECO:0000313" key="4">
    <source>
        <dbReference type="Proteomes" id="UP001287059"/>
    </source>
</evidence>
<organism evidence="3 4">
    <name type="scientific">Mesorhizobium album</name>
    <dbReference type="NCBI Taxonomy" id="3072314"/>
    <lineage>
        <taxon>Bacteria</taxon>
        <taxon>Pseudomonadati</taxon>
        <taxon>Pseudomonadota</taxon>
        <taxon>Alphaproteobacteria</taxon>
        <taxon>Hyphomicrobiales</taxon>
        <taxon>Phyllobacteriaceae</taxon>
        <taxon>Mesorhizobium</taxon>
    </lineage>
</organism>
<proteinExistence type="predicted"/>
<evidence type="ECO:0000313" key="3">
    <source>
        <dbReference type="EMBL" id="MDX8480304.1"/>
    </source>
</evidence>
<dbReference type="Proteomes" id="UP001287059">
    <property type="component" value="Unassembled WGS sequence"/>
</dbReference>
<name>A0ABU4Y038_9HYPH</name>
<dbReference type="PROSITE" id="PS50995">
    <property type="entry name" value="HTH_MARR_2"/>
    <property type="match status" value="1"/>
</dbReference>
<protein>
    <submittedName>
        <fullName evidence="3">MarR family transcriptional regulator</fullName>
    </submittedName>
</protein>
<accession>A0ABU4Y038</accession>